<sequence length="353" mass="35584">MIGALLSSSAARSLAASRYAGFGSNDTEEKLPLRGSDCECEADKKKQERQAATQPPTVPPLSPNAILALQGVDAEELAAAKEDPNGKDGQALAQGQTDGQDPANGSEDASGSGVAGDGGQGAGNPAAAGQSGEDDGANKSDGLSEAEEKQVEKLKQRDSEVRAHEHAHARTGGAYAGAPSYSYQQGPDGKRYAIGGEVSIDTSGERTAEATIRKMQVVIRAATAPADPSSQDLKVAQQARAQLQEAQTQLRQERAAEQSGGDEAANGQETSGPASAGNGISGSEGSSNQNGANQNGSNGGGDNRGGIAGANSGSGSGRGEGSSSSATRAYSDALQLVQQANEDRAASRLNGLY</sequence>
<proteinExistence type="predicted"/>
<dbReference type="EMBL" id="JABFCZ010000022">
    <property type="protein sequence ID" value="MBD1548360.1"/>
    <property type="molecule type" value="Genomic_DNA"/>
</dbReference>
<reference evidence="2" key="1">
    <citation type="submission" date="2020-05" db="EMBL/GenBank/DDBJ databases">
        <title>Identification of trans-AT polyketide cluster in two marine bacteria, producers of a novel glutaramide-containing polyketide sesbanimide D and analogs.</title>
        <authorList>
            <person name="Kacar D."/>
            <person name="Rodriguez P."/>
            <person name="Canedo L."/>
            <person name="Gonzalez E."/>
            <person name="Galan B."/>
            <person name="De La Calle F."/>
            <person name="Garcia J.L."/>
        </authorList>
    </citation>
    <scope>NUCLEOTIDE SEQUENCE</scope>
    <source>
        <strain evidence="2">PHM038</strain>
    </source>
</reference>
<dbReference type="Proteomes" id="UP000598467">
    <property type="component" value="Unassembled WGS sequence"/>
</dbReference>
<feature type="compositionally biased region" description="Basic and acidic residues" evidence="1">
    <location>
        <begin position="146"/>
        <end position="168"/>
    </location>
</feature>
<dbReference type="Pfam" id="PF12118">
    <property type="entry name" value="SprA-related"/>
    <property type="match status" value="1"/>
</dbReference>
<accession>A0A926P2I9</accession>
<feature type="compositionally biased region" description="Low complexity" evidence="1">
    <location>
        <begin position="236"/>
        <end position="250"/>
    </location>
</feature>
<feature type="compositionally biased region" description="Gly residues" evidence="1">
    <location>
        <begin position="297"/>
        <end position="320"/>
    </location>
</feature>
<evidence type="ECO:0000256" key="1">
    <source>
        <dbReference type="SAM" id="MobiDB-lite"/>
    </source>
</evidence>
<dbReference type="RefSeq" id="WP_190293054.1">
    <property type="nucleotide sequence ID" value="NZ_JABFCZ010000022.1"/>
</dbReference>
<comment type="caution">
    <text evidence="2">The sequence shown here is derived from an EMBL/GenBank/DDBJ whole genome shotgun (WGS) entry which is preliminary data.</text>
</comment>
<evidence type="ECO:0000313" key="3">
    <source>
        <dbReference type="Proteomes" id="UP000598467"/>
    </source>
</evidence>
<feature type="compositionally biased region" description="Gly residues" evidence="1">
    <location>
        <begin position="113"/>
        <end position="122"/>
    </location>
</feature>
<organism evidence="2 3">
    <name type="scientific">Roseibium aggregatum</name>
    <dbReference type="NCBI Taxonomy" id="187304"/>
    <lineage>
        <taxon>Bacteria</taxon>
        <taxon>Pseudomonadati</taxon>
        <taxon>Pseudomonadota</taxon>
        <taxon>Alphaproteobacteria</taxon>
        <taxon>Hyphomicrobiales</taxon>
        <taxon>Stappiaceae</taxon>
        <taxon>Roseibium</taxon>
    </lineage>
</organism>
<feature type="region of interest" description="Disordered" evidence="1">
    <location>
        <begin position="223"/>
        <end position="330"/>
    </location>
</feature>
<dbReference type="InterPro" id="IPR021973">
    <property type="entry name" value="SprA-related"/>
</dbReference>
<name>A0A926P2I9_9HYPH</name>
<gene>
    <name evidence="2" type="ORF">HK439_19015</name>
</gene>
<evidence type="ECO:0000313" key="2">
    <source>
        <dbReference type="EMBL" id="MBD1548360.1"/>
    </source>
</evidence>
<protein>
    <recommendedName>
        <fullName evidence="4">SprA family protein</fullName>
    </recommendedName>
</protein>
<feature type="compositionally biased region" description="Low complexity" evidence="1">
    <location>
        <begin position="274"/>
        <end position="296"/>
    </location>
</feature>
<dbReference type="AlphaFoldDB" id="A0A926P2I9"/>
<evidence type="ECO:0008006" key="4">
    <source>
        <dbReference type="Google" id="ProtNLM"/>
    </source>
</evidence>
<feature type="region of interest" description="Disordered" evidence="1">
    <location>
        <begin position="17"/>
        <end position="188"/>
    </location>
</feature>